<evidence type="ECO:0000256" key="6">
    <source>
        <dbReference type="ARBA" id="ARBA00022898"/>
    </source>
</evidence>
<dbReference type="Gene3D" id="3.40.640.10">
    <property type="entry name" value="Type I PLP-dependent aspartate aminotransferase-like (Major domain)"/>
    <property type="match status" value="1"/>
</dbReference>
<dbReference type="InterPro" id="IPR015421">
    <property type="entry name" value="PyrdxlP-dep_Trfase_major"/>
</dbReference>
<reference evidence="8" key="1">
    <citation type="submission" date="2005-10" db="EMBL/GenBank/DDBJ databases">
        <title>Complete sequence of chromosome 2 of Burkholderia sp. 383.</title>
        <authorList>
            <consortium name="US DOE Joint Genome Institute"/>
            <person name="Copeland A."/>
            <person name="Lucas S."/>
            <person name="Lapidus A."/>
            <person name="Barry K."/>
            <person name="Detter J.C."/>
            <person name="Glavina T."/>
            <person name="Hammon N."/>
            <person name="Israni S."/>
            <person name="Pitluck S."/>
            <person name="Chain P."/>
            <person name="Malfatti S."/>
            <person name="Shin M."/>
            <person name="Vergez L."/>
            <person name="Schmutz J."/>
            <person name="Larimer F."/>
            <person name="Land M."/>
            <person name="Kyrpides N."/>
            <person name="Lykidis A."/>
            <person name="Richardson P."/>
        </authorList>
    </citation>
    <scope>NUCLEOTIDE SEQUENCE [LARGE SCALE GENOMIC DNA]</scope>
    <source>
        <strain evidence="8">383</strain>
    </source>
</reference>
<evidence type="ECO:0000256" key="2">
    <source>
        <dbReference type="ARBA" id="ARBA00007441"/>
    </source>
</evidence>
<comment type="subunit">
    <text evidence="3">Homodimer.</text>
</comment>
<dbReference type="InterPro" id="IPR015422">
    <property type="entry name" value="PyrdxlP-dep_Trfase_small"/>
</dbReference>
<comment type="similarity">
    <text evidence="2">Belongs to the class-I pyridoxal-phosphate-dependent aminotransferase family.</text>
</comment>
<dbReference type="PANTHER" id="PTHR42790">
    <property type="entry name" value="AMINOTRANSFERASE"/>
    <property type="match status" value="1"/>
</dbReference>
<evidence type="ECO:0000259" key="7">
    <source>
        <dbReference type="Pfam" id="PF00155"/>
    </source>
</evidence>
<feature type="domain" description="Aminotransferase class I/classII large" evidence="7">
    <location>
        <begin position="80"/>
        <end position="414"/>
    </location>
</feature>
<dbReference type="PATRIC" id="fig|482957.22.peg.6453"/>
<sequence>MAPEAPRWPVSGGYPGRPRHPAYDDMYAFTPSFQNPAGSPIRELFKYLSEPGMISFAGGYPASDLFDVDGLNAAAERAYAQPVRCLQYGPTDGLAELKQQLIALMGRRGVACTPAELLVTTGSQQGLDLLLRVMVSPGDVVLTEQPAYPATLQAMRLQQARIVTIPVDGAGLDVDRLGEQLASGAIAQPKLLYTVPTFANPTGATLTRERRLKLLRLAVQYRFLIIEDDPYGDLRFAGEAVPSMLALADEVDGARDWIVHFASLSKIVAPGLRVGWTIAPAEIARRCVIAKQTVDLCSTPWTQAVAAEYLADGALERHLPRITAAYQRKCEAMCDALRDGLGDAIEFHRPEGGMFVWARIGAVSSDVLLQQAIANKIVFVPGKAFFADNVDAASLRLSFAAPDVDAIREGVARLVRAYGAALAA</sequence>
<dbReference type="InterPro" id="IPR015424">
    <property type="entry name" value="PyrdxlP-dep_Trfase"/>
</dbReference>
<evidence type="ECO:0000256" key="5">
    <source>
        <dbReference type="ARBA" id="ARBA00022679"/>
    </source>
</evidence>
<keyword evidence="6" id="KW-0663">Pyridoxal phosphate</keyword>
<dbReference type="GO" id="GO:0030170">
    <property type="term" value="F:pyridoxal phosphate binding"/>
    <property type="evidence" value="ECO:0007669"/>
    <property type="project" value="InterPro"/>
</dbReference>
<dbReference type="PANTHER" id="PTHR42790:SF19">
    <property type="entry name" value="KYNURENINE_ALPHA-AMINOADIPATE AMINOTRANSFERASE, MITOCHONDRIAL"/>
    <property type="match status" value="1"/>
</dbReference>
<name>Q391V1_BURL3</name>
<evidence type="ECO:0000256" key="3">
    <source>
        <dbReference type="ARBA" id="ARBA00011738"/>
    </source>
</evidence>
<dbReference type="InterPro" id="IPR004839">
    <property type="entry name" value="Aminotransferase_I/II_large"/>
</dbReference>
<evidence type="ECO:0000256" key="4">
    <source>
        <dbReference type="ARBA" id="ARBA00022576"/>
    </source>
</evidence>
<evidence type="ECO:0000313" key="8">
    <source>
        <dbReference type="EMBL" id="ABB12765.1"/>
    </source>
</evidence>
<dbReference type="GO" id="GO:1901605">
    <property type="term" value="P:alpha-amino acid metabolic process"/>
    <property type="evidence" value="ECO:0007669"/>
    <property type="project" value="TreeGrafter"/>
</dbReference>
<organism evidence="8 9">
    <name type="scientific">Burkholderia lata (strain ATCC 17760 / DSM 23089 / LMG 22485 / NCIMB 9086 / R18194 / 383)</name>
    <dbReference type="NCBI Taxonomy" id="482957"/>
    <lineage>
        <taxon>Bacteria</taxon>
        <taxon>Pseudomonadati</taxon>
        <taxon>Pseudomonadota</taxon>
        <taxon>Betaproteobacteria</taxon>
        <taxon>Burkholderiales</taxon>
        <taxon>Burkholderiaceae</taxon>
        <taxon>Burkholderia</taxon>
        <taxon>Burkholderia cepacia complex</taxon>
    </lineage>
</organism>
<dbReference type="Pfam" id="PF00155">
    <property type="entry name" value="Aminotran_1_2"/>
    <property type="match status" value="1"/>
</dbReference>
<dbReference type="SUPFAM" id="SSF53383">
    <property type="entry name" value="PLP-dependent transferases"/>
    <property type="match status" value="1"/>
</dbReference>
<gene>
    <name evidence="8" type="ordered locus">Bcep18194_B2654</name>
</gene>
<dbReference type="EMBL" id="CP000152">
    <property type="protein sequence ID" value="ABB12765.1"/>
    <property type="molecule type" value="Genomic_DNA"/>
</dbReference>
<dbReference type="GO" id="GO:0047536">
    <property type="term" value="F:2-aminoadipate transaminase activity"/>
    <property type="evidence" value="ECO:0007669"/>
    <property type="project" value="UniProtKB-EC"/>
</dbReference>
<dbReference type="AlphaFoldDB" id="Q391V1"/>
<dbReference type="Proteomes" id="UP000002705">
    <property type="component" value="Chromosome 2"/>
</dbReference>
<evidence type="ECO:0000256" key="1">
    <source>
        <dbReference type="ARBA" id="ARBA00001933"/>
    </source>
</evidence>
<keyword evidence="5 8" id="KW-0808">Transferase</keyword>
<keyword evidence="4 8" id="KW-0032">Aminotransferase</keyword>
<comment type="cofactor">
    <cofactor evidence="1">
        <name>pyridoxal 5'-phosphate</name>
        <dbReference type="ChEBI" id="CHEBI:597326"/>
    </cofactor>
</comment>
<dbReference type="Gene3D" id="3.90.1150.10">
    <property type="entry name" value="Aspartate Aminotransferase, domain 1"/>
    <property type="match status" value="1"/>
</dbReference>
<keyword evidence="9" id="KW-1185">Reference proteome</keyword>
<accession>Q391V1</accession>
<protein>
    <submittedName>
        <fullName evidence="8">Aminotransferase, class I and II</fullName>
        <ecNumber evidence="8">2.6.1.39</ecNumber>
    </submittedName>
</protein>
<proteinExistence type="inferred from homology"/>
<evidence type="ECO:0000313" key="9">
    <source>
        <dbReference type="Proteomes" id="UP000002705"/>
    </source>
</evidence>
<dbReference type="HOGENOM" id="CLU_017584_0_6_4"/>
<dbReference type="CDD" id="cd00609">
    <property type="entry name" value="AAT_like"/>
    <property type="match status" value="1"/>
</dbReference>
<dbReference type="KEGG" id="bur:Bcep18194_B2654"/>
<dbReference type="InterPro" id="IPR050859">
    <property type="entry name" value="Class-I_PLP-dep_aminotransf"/>
</dbReference>
<dbReference type="FunFam" id="3.40.640.10:FF:000053">
    <property type="entry name" value="Aminotransferase, class I"/>
    <property type="match status" value="1"/>
</dbReference>
<dbReference type="EC" id="2.6.1.39" evidence="8"/>